<evidence type="ECO:0000259" key="5">
    <source>
        <dbReference type="Pfam" id="PF00389"/>
    </source>
</evidence>
<dbReference type="GO" id="GO:0004617">
    <property type="term" value="F:phosphoglycerate dehydrogenase activity"/>
    <property type="evidence" value="ECO:0007669"/>
    <property type="project" value="UniProtKB-EC"/>
</dbReference>
<sequence length="312" mass="33069">MTQPVALMIGGADRTAERLAQTFTVHRAGDQEAILAAHGAEIEYLLWQGHGGCDAALMDRMPKLRAISNYGVGYDAIDMDAALARGILVTHTPGVLNDEVANTAVLLLMAVARNFAADERYLRAGRWEAEGSAPLSRSVRGMTVGIVGLGRIGKAAAEKLAVFGIDVVYHGRNPQDVPHRFYPDLVEMARDVDAMISIMPGGAATKHMIGRAVLDALGPEGIFVNIGRGSSVDEPAMIAALQEGRLGWAGLDVFEHEPHVPAALIAMENVTLLPHVGSATVETRNAMGDLAADNLAQFHATGKAITPVPECQ</sequence>
<gene>
    <name evidence="7" type="ORF">AIOL_003363</name>
</gene>
<dbReference type="AlphaFoldDB" id="A0A0J9E6J2"/>
<dbReference type="GO" id="GO:0005829">
    <property type="term" value="C:cytosol"/>
    <property type="evidence" value="ECO:0007669"/>
    <property type="project" value="TreeGrafter"/>
</dbReference>
<dbReference type="GO" id="GO:0016618">
    <property type="term" value="F:hydroxypyruvate reductase [NAD(P)H] activity"/>
    <property type="evidence" value="ECO:0007669"/>
    <property type="project" value="TreeGrafter"/>
</dbReference>
<feature type="domain" description="D-isomer specific 2-hydroxyacid dehydrogenase catalytic" evidence="5">
    <location>
        <begin position="16"/>
        <end position="308"/>
    </location>
</feature>
<evidence type="ECO:0000256" key="4">
    <source>
        <dbReference type="RuleBase" id="RU003719"/>
    </source>
</evidence>
<keyword evidence="3" id="KW-0520">NAD</keyword>
<comment type="similarity">
    <text evidence="4">Belongs to the D-isomer specific 2-hydroxyacid dehydrogenase family.</text>
</comment>
<dbReference type="STRING" id="1675527.AIOL_003363"/>
<dbReference type="Pfam" id="PF02826">
    <property type="entry name" value="2-Hacid_dh_C"/>
    <property type="match status" value="1"/>
</dbReference>
<dbReference type="InterPro" id="IPR006139">
    <property type="entry name" value="D-isomer_2_OHA_DH_cat_dom"/>
</dbReference>
<organism evidence="7 8">
    <name type="scientific">Candidatus Rhodobacter oscarellae</name>
    <dbReference type="NCBI Taxonomy" id="1675527"/>
    <lineage>
        <taxon>Bacteria</taxon>
        <taxon>Pseudomonadati</taxon>
        <taxon>Pseudomonadota</taxon>
        <taxon>Alphaproteobacteria</taxon>
        <taxon>Rhodobacterales</taxon>
        <taxon>Rhodobacter group</taxon>
        <taxon>Rhodobacter</taxon>
    </lineage>
</organism>
<dbReference type="SUPFAM" id="SSF51735">
    <property type="entry name" value="NAD(P)-binding Rossmann-fold domains"/>
    <property type="match status" value="1"/>
</dbReference>
<keyword evidence="1" id="KW-0521">NADP</keyword>
<dbReference type="PANTHER" id="PTHR10996:SF178">
    <property type="entry name" value="2-HYDROXYACID DEHYDROGENASE YGL185C-RELATED"/>
    <property type="match status" value="1"/>
</dbReference>
<dbReference type="Proteomes" id="UP000037178">
    <property type="component" value="Unassembled WGS sequence"/>
</dbReference>
<dbReference type="FunFam" id="3.40.50.720:FF:000213">
    <property type="entry name" value="Putative 2-hydroxyacid dehydrogenase"/>
    <property type="match status" value="1"/>
</dbReference>
<dbReference type="GO" id="GO:0051287">
    <property type="term" value="F:NAD binding"/>
    <property type="evidence" value="ECO:0007669"/>
    <property type="project" value="InterPro"/>
</dbReference>
<dbReference type="EMBL" id="LFTY01000002">
    <property type="protein sequence ID" value="KMW58390.1"/>
    <property type="molecule type" value="Genomic_DNA"/>
</dbReference>
<evidence type="ECO:0000259" key="6">
    <source>
        <dbReference type="Pfam" id="PF02826"/>
    </source>
</evidence>
<dbReference type="InterPro" id="IPR036291">
    <property type="entry name" value="NAD(P)-bd_dom_sf"/>
</dbReference>
<evidence type="ECO:0000256" key="3">
    <source>
        <dbReference type="ARBA" id="ARBA00023027"/>
    </source>
</evidence>
<keyword evidence="2 4" id="KW-0560">Oxidoreductase</keyword>
<dbReference type="RefSeq" id="WP_152912560.1">
    <property type="nucleotide sequence ID" value="NZ_LFTY01000002.1"/>
</dbReference>
<protein>
    <submittedName>
        <fullName evidence="7">D-3-phosphoglycerate dehydrogenase</fullName>
        <ecNumber evidence="7">1.1.1.95</ecNumber>
    </submittedName>
</protein>
<evidence type="ECO:0000313" key="7">
    <source>
        <dbReference type="EMBL" id="KMW58390.1"/>
    </source>
</evidence>
<dbReference type="PATRIC" id="fig|1675527.3.peg.3519"/>
<dbReference type="InterPro" id="IPR050223">
    <property type="entry name" value="D-isomer_2-hydroxyacid_DH"/>
</dbReference>
<dbReference type="EC" id="1.1.1.95" evidence="7"/>
<evidence type="ECO:0000256" key="1">
    <source>
        <dbReference type="ARBA" id="ARBA00022857"/>
    </source>
</evidence>
<accession>A0A0J9E6J2</accession>
<reference evidence="7 8" key="1">
    <citation type="submission" date="2015-06" db="EMBL/GenBank/DDBJ databases">
        <title>Draft genome sequence of an Alphaproteobacteria species associated to the Mediterranean sponge Oscarella lobularis.</title>
        <authorList>
            <person name="Jourda C."/>
            <person name="Santini S."/>
            <person name="Claverie J.-M."/>
        </authorList>
    </citation>
    <scope>NUCLEOTIDE SEQUENCE [LARGE SCALE GENOMIC DNA]</scope>
    <source>
        <strain evidence="7">IGS</strain>
    </source>
</reference>
<comment type="caution">
    <text evidence="7">The sequence shown here is derived from an EMBL/GenBank/DDBJ whole genome shotgun (WGS) entry which is preliminary data.</text>
</comment>
<dbReference type="OrthoDB" id="9793626at2"/>
<dbReference type="PANTHER" id="PTHR10996">
    <property type="entry name" value="2-HYDROXYACID DEHYDROGENASE-RELATED"/>
    <property type="match status" value="1"/>
</dbReference>
<evidence type="ECO:0000313" key="8">
    <source>
        <dbReference type="Proteomes" id="UP000037178"/>
    </source>
</evidence>
<dbReference type="Gene3D" id="3.40.50.720">
    <property type="entry name" value="NAD(P)-binding Rossmann-like Domain"/>
    <property type="match status" value="2"/>
</dbReference>
<dbReference type="CDD" id="cd12156">
    <property type="entry name" value="HPPR"/>
    <property type="match status" value="1"/>
</dbReference>
<dbReference type="GO" id="GO:0030267">
    <property type="term" value="F:glyoxylate reductase (NADPH) activity"/>
    <property type="evidence" value="ECO:0007669"/>
    <property type="project" value="TreeGrafter"/>
</dbReference>
<feature type="domain" description="D-isomer specific 2-hydroxyacid dehydrogenase NAD-binding" evidence="6">
    <location>
        <begin position="106"/>
        <end position="277"/>
    </location>
</feature>
<dbReference type="Pfam" id="PF00389">
    <property type="entry name" value="2-Hacid_dh"/>
    <property type="match status" value="1"/>
</dbReference>
<dbReference type="SUPFAM" id="SSF52283">
    <property type="entry name" value="Formate/glycerate dehydrogenase catalytic domain-like"/>
    <property type="match status" value="1"/>
</dbReference>
<proteinExistence type="inferred from homology"/>
<name>A0A0J9E6J2_9RHOB</name>
<dbReference type="InterPro" id="IPR006140">
    <property type="entry name" value="D-isomer_DH_NAD-bd"/>
</dbReference>
<keyword evidence="8" id="KW-1185">Reference proteome</keyword>
<evidence type="ECO:0000256" key="2">
    <source>
        <dbReference type="ARBA" id="ARBA00023002"/>
    </source>
</evidence>